<evidence type="ECO:0000256" key="2">
    <source>
        <dbReference type="ARBA" id="ARBA00022771"/>
    </source>
</evidence>
<proteinExistence type="predicted"/>
<protein>
    <recommendedName>
        <fullName evidence="5">Zinc finger PHD-type domain-containing protein</fullName>
    </recommendedName>
</protein>
<evidence type="ECO:0000256" key="3">
    <source>
        <dbReference type="ARBA" id="ARBA00022833"/>
    </source>
</evidence>
<accession>A0A9W4XST0</accession>
<dbReference type="InterPro" id="IPR001965">
    <property type="entry name" value="Znf_PHD"/>
</dbReference>
<keyword evidence="2" id="KW-0863">Zinc-finger</keyword>
<sequence>MSMSSTHFRWEDGPHLSHHCGFCDRPLAHPAAKTSCFGVHSEPCWRFHQAMFMRGKGHTCYMCQSIDEAHTKRHICIAHRLQKIYDVAGSDMTIIPEQDDTFLEEGYYSNYFSTALTKRERKDQKRLAKAANRPNIVTLEDRGYVEKVLHQQEGDLNQKEPMNPDEVAEIEKHIRYHAHVYANATKPKVMKSELDITPSDNIDFENEMTRILDTFRITELQNRNYKNRGLVGRELKDFEVAVTSFKELVIEDLVLLKKDELEIRMRRAAFLRYANRSSFEEMMHRYSVKDWKTGAKFSPLEDNTPGSNTPSSDTRSSSFDAGMHSDSATSEDIAIPSKADNRHFQVAHKVLRDGNLHPQALASPWVHRSLVHPDTQLKTSKNPGILSIKPTSILQPSTRSSDSTSVWTHIPRRRVPPRVLPKTGISVNHEWPSLSHQVRVEDGKVSPTSELEEVIPSKITPSLVVKPNLHPSPSPVKQVSMVPEETPALVGRKKKDKKKSRETERKARRAAEKASAQGNDKTQLQQTLADGMPDETLVSEAATEDSTNLSKEPSVETQVGEHGLEQNSFANEQSSTEAAISTITSPCSSDLPFSGDDMFSLETLLSSARPTGSVAWFEEHKDNITPVSPPPSTSAALTLSTKARWNDWTKFTDKLYVHGMSTVPNPRIKMKHSSGDIIDRDSREPCQFKATGTSDCPMHTHPNYCMCHSQEAENFHIVYPLNGKCVMEGRNLLYAANLMIYLNKQPRLRNNLMVLHRDLEEWVEVNIGSHEPVGCVPLMMEFEDYLRSGVEGELMKQIAEYKRLRNINRRRLPRDQVTMEELRQHQKNFEVLLGPEEERMCYCEAPKPEKWDEKKMVECSYPLCHRQFFHVQCVGDSGGYGKVSKWFCFECDYKMLGAARIALKQIDCVENGEPGPDMDGETDEIILSIQRMIDERDMMTGYETSD</sequence>
<evidence type="ECO:0000259" key="5">
    <source>
        <dbReference type="SMART" id="SM00249"/>
    </source>
</evidence>
<dbReference type="Proteomes" id="UP001152607">
    <property type="component" value="Unassembled WGS sequence"/>
</dbReference>
<dbReference type="OrthoDB" id="3642840at2759"/>
<feature type="region of interest" description="Disordered" evidence="4">
    <location>
        <begin position="539"/>
        <end position="562"/>
    </location>
</feature>
<evidence type="ECO:0000313" key="7">
    <source>
        <dbReference type="Proteomes" id="UP001152607"/>
    </source>
</evidence>
<dbReference type="InterPro" id="IPR011011">
    <property type="entry name" value="Znf_FYVE_PHD"/>
</dbReference>
<feature type="compositionally biased region" description="Basic and acidic residues" evidence="4">
    <location>
        <begin position="499"/>
        <end position="512"/>
    </location>
</feature>
<evidence type="ECO:0000256" key="4">
    <source>
        <dbReference type="SAM" id="MobiDB-lite"/>
    </source>
</evidence>
<keyword evidence="1" id="KW-0479">Metal-binding</keyword>
<dbReference type="PROSITE" id="PS01359">
    <property type="entry name" value="ZF_PHD_1"/>
    <property type="match status" value="1"/>
</dbReference>
<dbReference type="GO" id="GO:0008270">
    <property type="term" value="F:zinc ion binding"/>
    <property type="evidence" value="ECO:0007669"/>
    <property type="project" value="UniProtKB-KW"/>
</dbReference>
<feature type="domain" description="Zinc finger PHD-type" evidence="5">
    <location>
        <begin position="840"/>
        <end position="892"/>
    </location>
</feature>
<gene>
    <name evidence="6" type="ORF">PDIGIT_LOCUS15478</name>
</gene>
<feature type="compositionally biased region" description="Polar residues" evidence="4">
    <location>
        <begin position="544"/>
        <end position="557"/>
    </location>
</feature>
<feature type="region of interest" description="Disordered" evidence="4">
    <location>
        <begin position="465"/>
        <end position="525"/>
    </location>
</feature>
<reference evidence="6" key="1">
    <citation type="submission" date="2023-01" db="EMBL/GenBank/DDBJ databases">
        <authorList>
            <person name="Van Ghelder C."/>
            <person name="Rancurel C."/>
        </authorList>
    </citation>
    <scope>NUCLEOTIDE SEQUENCE</scope>
    <source>
        <strain evidence="6">CNCM I-4278</strain>
    </source>
</reference>
<dbReference type="SUPFAM" id="SSF57903">
    <property type="entry name" value="FYVE/PHD zinc finger"/>
    <property type="match status" value="1"/>
</dbReference>
<keyword evidence="3" id="KW-0862">Zinc</keyword>
<dbReference type="EMBL" id="CAOQHR010000013">
    <property type="protein sequence ID" value="CAI6342273.1"/>
    <property type="molecule type" value="Genomic_DNA"/>
</dbReference>
<dbReference type="Gene3D" id="3.30.40.10">
    <property type="entry name" value="Zinc/RING finger domain, C3HC4 (zinc finger)"/>
    <property type="match status" value="1"/>
</dbReference>
<keyword evidence="7" id="KW-1185">Reference proteome</keyword>
<feature type="region of interest" description="Disordered" evidence="4">
    <location>
        <begin position="297"/>
        <end position="331"/>
    </location>
</feature>
<comment type="caution">
    <text evidence="6">The sequence shown here is derived from an EMBL/GenBank/DDBJ whole genome shotgun (WGS) entry which is preliminary data.</text>
</comment>
<dbReference type="InterPro" id="IPR019786">
    <property type="entry name" value="Zinc_finger_PHD-type_CS"/>
</dbReference>
<dbReference type="AlphaFoldDB" id="A0A9W4XST0"/>
<name>A0A9W4XST0_9PLEO</name>
<evidence type="ECO:0000256" key="1">
    <source>
        <dbReference type="ARBA" id="ARBA00022723"/>
    </source>
</evidence>
<dbReference type="SMART" id="SM00249">
    <property type="entry name" value="PHD"/>
    <property type="match status" value="1"/>
</dbReference>
<evidence type="ECO:0000313" key="6">
    <source>
        <dbReference type="EMBL" id="CAI6342273.1"/>
    </source>
</evidence>
<dbReference type="InterPro" id="IPR013083">
    <property type="entry name" value="Znf_RING/FYVE/PHD"/>
</dbReference>
<organism evidence="6 7">
    <name type="scientific">Periconia digitata</name>
    <dbReference type="NCBI Taxonomy" id="1303443"/>
    <lineage>
        <taxon>Eukaryota</taxon>
        <taxon>Fungi</taxon>
        <taxon>Dikarya</taxon>
        <taxon>Ascomycota</taxon>
        <taxon>Pezizomycotina</taxon>
        <taxon>Dothideomycetes</taxon>
        <taxon>Pleosporomycetidae</taxon>
        <taxon>Pleosporales</taxon>
        <taxon>Massarineae</taxon>
        <taxon>Periconiaceae</taxon>
        <taxon>Periconia</taxon>
    </lineage>
</organism>
<feature type="compositionally biased region" description="Low complexity" evidence="4">
    <location>
        <begin position="307"/>
        <end position="318"/>
    </location>
</feature>